<evidence type="ECO:0000313" key="6">
    <source>
        <dbReference type="Proteomes" id="UP000009131"/>
    </source>
</evidence>
<sequence>MVDAKDVQMDSSSKTADAAVAKTEQKPTAAPRSLAQELHHQLASLTTAVDSLEPRYTTLVLRSLPTIRKRTQTPEGSHALKQVIEEAFPLDSPQRQNLLSAFADLNALPEPEAPASMDIDGEPITDSAEPKEATSVKEKEKKKTAKPPRSAALPEADIYLTLLTIVWLLDHKELSKGEQLASHTVQRLQALNRRTLDQLQSRVYFYFARFHELADDEHSLASIRPILLSAQRTSALRRDDDSQATILNLLLRNYFHYNLFEQADKLIANSTFPESAGNAQLARWYFYLGRIRAIQLSYTEAHGHLESAIRRAPAPAIAPGFLQTAYKFCIIVELLMGDIPERSIFRQPVLRDALVPYLQIAQAVRTGNIAQFEETLAKYKGRFRAETTYTLVLRLRHNVIKTALRSISLAYSRIPLSSVCTKLKLDSEEEAEYIVAKAIKDGVIDAQLDHEQGAMKSKDVLDIYSTNEPQRAFHERIQFLMQMHNDSVRAMRYRPGAHTKALESAEEARDRERELAKEIADGGLDSDDDMPEGF</sequence>
<dbReference type="PANTHER" id="PTHR10758:SF2">
    <property type="entry name" value="26S PROTEASOME NON-ATPASE REGULATORY SUBUNIT 3"/>
    <property type="match status" value="1"/>
</dbReference>
<dbReference type="OMA" id="AKLWFYI"/>
<evidence type="ECO:0000313" key="5">
    <source>
        <dbReference type="EMBL" id="GAA99198.1"/>
    </source>
</evidence>
<dbReference type="InterPro" id="IPR013586">
    <property type="entry name" value="PSMD3_C"/>
</dbReference>
<feature type="compositionally biased region" description="Acidic residues" evidence="3">
    <location>
        <begin position="524"/>
        <end position="534"/>
    </location>
</feature>
<dbReference type="InParanoid" id="G7E979"/>
<dbReference type="Pfam" id="PF01399">
    <property type="entry name" value="PCI"/>
    <property type="match status" value="1"/>
</dbReference>
<organism evidence="5 6">
    <name type="scientific">Mixia osmundae (strain CBS 9802 / IAM 14324 / JCM 22182 / KY 12970)</name>
    <dbReference type="NCBI Taxonomy" id="764103"/>
    <lineage>
        <taxon>Eukaryota</taxon>
        <taxon>Fungi</taxon>
        <taxon>Dikarya</taxon>
        <taxon>Basidiomycota</taxon>
        <taxon>Pucciniomycotina</taxon>
        <taxon>Mixiomycetes</taxon>
        <taxon>Mixiales</taxon>
        <taxon>Mixiaceae</taxon>
        <taxon>Mixia</taxon>
    </lineage>
</organism>
<dbReference type="eggNOG" id="KOG2581">
    <property type="taxonomic scope" value="Eukaryota"/>
</dbReference>
<feature type="region of interest" description="Disordered" evidence="3">
    <location>
        <begin position="111"/>
        <end position="150"/>
    </location>
</feature>
<dbReference type="EMBL" id="BABT02000220">
    <property type="protein sequence ID" value="GAA99198.1"/>
    <property type="molecule type" value="Genomic_DNA"/>
</dbReference>
<dbReference type="GO" id="GO:0008541">
    <property type="term" value="C:proteasome regulatory particle, lid subcomplex"/>
    <property type="evidence" value="ECO:0007669"/>
    <property type="project" value="TreeGrafter"/>
</dbReference>
<dbReference type="Gene3D" id="1.25.40.570">
    <property type="match status" value="1"/>
</dbReference>
<evidence type="ECO:0000256" key="1">
    <source>
        <dbReference type="ARBA" id="ARBA00007912"/>
    </source>
</evidence>
<dbReference type="HOGENOM" id="CLU_019858_1_2_1"/>
<feature type="domain" description="PCI" evidence="4">
    <location>
        <begin position="282"/>
        <end position="462"/>
    </location>
</feature>
<gene>
    <name evidence="5" type="primary">Mo05890</name>
    <name evidence="5" type="ORF">E5Q_05890</name>
</gene>
<dbReference type="GO" id="GO:0006511">
    <property type="term" value="P:ubiquitin-dependent protein catabolic process"/>
    <property type="evidence" value="ECO:0007669"/>
    <property type="project" value="TreeGrafter"/>
</dbReference>
<dbReference type="FunCoup" id="G7E979">
    <property type="interactions" value="514"/>
</dbReference>
<keyword evidence="2" id="KW-0647">Proteasome</keyword>
<evidence type="ECO:0000259" key="4">
    <source>
        <dbReference type="PROSITE" id="PS50250"/>
    </source>
</evidence>
<dbReference type="GO" id="GO:0042176">
    <property type="term" value="P:regulation of protein catabolic process"/>
    <property type="evidence" value="ECO:0007669"/>
    <property type="project" value="InterPro"/>
</dbReference>
<dbReference type="Proteomes" id="UP000009131">
    <property type="component" value="Unassembled WGS sequence"/>
</dbReference>
<feature type="compositionally biased region" description="Basic and acidic residues" evidence="3">
    <location>
        <begin position="128"/>
        <end position="141"/>
    </location>
</feature>
<dbReference type="OrthoDB" id="1713558at2759"/>
<dbReference type="Pfam" id="PF25573">
    <property type="entry name" value="TPR_PSMD3_N"/>
    <property type="match status" value="1"/>
</dbReference>
<dbReference type="Pfam" id="PF08375">
    <property type="entry name" value="Rpn3_C"/>
    <property type="match status" value="1"/>
</dbReference>
<dbReference type="RefSeq" id="XP_014568444.1">
    <property type="nucleotide sequence ID" value="XM_014712958.1"/>
</dbReference>
<feature type="region of interest" description="Disordered" evidence="3">
    <location>
        <begin position="1"/>
        <end position="36"/>
    </location>
</feature>
<dbReference type="InterPro" id="IPR036390">
    <property type="entry name" value="WH_DNA-bd_sf"/>
</dbReference>
<dbReference type="PANTHER" id="PTHR10758">
    <property type="entry name" value="26S PROTEASOME NON-ATPASE REGULATORY SUBUNIT 3/COP9 SIGNALOSOME COMPLEX SUBUNIT 3"/>
    <property type="match status" value="1"/>
</dbReference>
<dbReference type="SUPFAM" id="SSF46785">
    <property type="entry name" value="Winged helix' DNA-binding domain"/>
    <property type="match status" value="1"/>
</dbReference>
<feature type="region of interest" description="Disordered" evidence="3">
    <location>
        <begin position="500"/>
        <end position="534"/>
    </location>
</feature>
<protein>
    <recommendedName>
        <fullName evidence="4">PCI domain-containing protein</fullName>
    </recommendedName>
</protein>
<dbReference type="InterPro" id="IPR000717">
    <property type="entry name" value="PCI_dom"/>
</dbReference>
<evidence type="ECO:0000256" key="2">
    <source>
        <dbReference type="ARBA" id="ARBA00022942"/>
    </source>
</evidence>
<dbReference type="InterPro" id="IPR050756">
    <property type="entry name" value="CSN3"/>
</dbReference>
<evidence type="ECO:0000256" key="3">
    <source>
        <dbReference type="SAM" id="MobiDB-lite"/>
    </source>
</evidence>
<reference evidence="5 6" key="2">
    <citation type="journal article" date="2012" name="Open Biol.">
        <title>Characteristics of nucleosomes and linker DNA regions on the genome of the basidiomycete Mixia osmundae revealed by mono- and dinucleosome mapping.</title>
        <authorList>
            <person name="Nishida H."/>
            <person name="Kondo S."/>
            <person name="Matsumoto T."/>
            <person name="Suzuki Y."/>
            <person name="Yoshikawa H."/>
            <person name="Taylor T.D."/>
            <person name="Sugiyama J."/>
        </authorList>
    </citation>
    <scope>NUCLEOTIDE SEQUENCE [LARGE SCALE GENOMIC DNA]</scope>
    <source>
        <strain evidence="6">CBS 9802 / IAM 14324 / JCM 22182 / KY 12970</strain>
    </source>
</reference>
<dbReference type="GO" id="GO:0030234">
    <property type="term" value="F:enzyme regulator activity"/>
    <property type="evidence" value="ECO:0007669"/>
    <property type="project" value="InterPro"/>
</dbReference>
<dbReference type="PROSITE" id="PS50250">
    <property type="entry name" value="PCI"/>
    <property type="match status" value="1"/>
</dbReference>
<dbReference type="SMART" id="SM00753">
    <property type="entry name" value="PAM"/>
    <property type="match status" value="1"/>
</dbReference>
<comment type="caution">
    <text evidence="5">The sequence shown here is derived from an EMBL/GenBank/DDBJ whole genome shotgun (WGS) entry which is preliminary data.</text>
</comment>
<dbReference type="STRING" id="764103.G7E979"/>
<accession>G7E979</accession>
<dbReference type="InterPro" id="IPR057985">
    <property type="entry name" value="TPR_PSMD3_N"/>
</dbReference>
<dbReference type="SMART" id="SM00088">
    <property type="entry name" value="PINT"/>
    <property type="match status" value="1"/>
</dbReference>
<comment type="similarity">
    <text evidence="1">Belongs to the proteasome subunit S3 family.</text>
</comment>
<keyword evidence="6" id="KW-1185">Reference proteome</keyword>
<dbReference type="AlphaFoldDB" id="G7E979"/>
<feature type="compositionally biased region" description="Basic and acidic residues" evidence="3">
    <location>
        <begin position="500"/>
        <end position="520"/>
    </location>
</feature>
<proteinExistence type="inferred from homology"/>
<name>G7E979_MIXOS</name>
<reference evidence="5 6" key="1">
    <citation type="journal article" date="2011" name="J. Gen. Appl. Microbiol.">
        <title>Draft genome sequencing of the enigmatic basidiomycete Mixia osmundae.</title>
        <authorList>
            <person name="Nishida H."/>
            <person name="Nagatsuka Y."/>
            <person name="Sugiyama J."/>
        </authorList>
    </citation>
    <scope>NUCLEOTIDE SEQUENCE [LARGE SCALE GENOMIC DNA]</scope>
    <source>
        <strain evidence="6">CBS 9802 / IAM 14324 / JCM 22182 / KY 12970</strain>
    </source>
</reference>